<dbReference type="Pfam" id="PF00432">
    <property type="entry name" value="Prenyltrans"/>
    <property type="match status" value="1"/>
</dbReference>
<evidence type="ECO:0000313" key="10">
    <source>
        <dbReference type="Proteomes" id="UP000094455"/>
    </source>
</evidence>
<proteinExistence type="inferred from homology"/>
<keyword evidence="6" id="KW-0677">Repeat</keyword>
<dbReference type="InterPro" id="IPR045089">
    <property type="entry name" value="PGGT1B-like"/>
</dbReference>
<evidence type="ECO:0000313" key="9">
    <source>
        <dbReference type="EMBL" id="ODQ49433.1"/>
    </source>
</evidence>
<reference evidence="9 10" key="1">
    <citation type="journal article" date="2016" name="Proc. Natl. Acad. Sci. U.S.A.">
        <title>Comparative genomics of biotechnologically important yeasts.</title>
        <authorList>
            <person name="Riley R."/>
            <person name="Haridas S."/>
            <person name="Wolfe K.H."/>
            <person name="Lopes M.R."/>
            <person name="Hittinger C.T."/>
            <person name="Goeker M."/>
            <person name="Salamov A.A."/>
            <person name="Wisecaver J.H."/>
            <person name="Long T.M."/>
            <person name="Calvey C.H."/>
            <person name="Aerts A.L."/>
            <person name="Barry K.W."/>
            <person name="Choi C."/>
            <person name="Clum A."/>
            <person name="Coughlan A.Y."/>
            <person name="Deshpande S."/>
            <person name="Douglass A.P."/>
            <person name="Hanson S.J."/>
            <person name="Klenk H.-P."/>
            <person name="LaButti K.M."/>
            <person name="Lapidus A."/>
            <person name="Lindquist E.A."/>
            <person name="Lipzen A.M."/>
            <person name="Meier-Kolthoff J.P."/>
            <person name="Ohm R.A."/>
            <person name="Otillar R.P."/>
            <person name="Pangilinan J.L."/>
            <person name="Peng Y."/>
            <person name="Rokas A."/>
            <person name="Rosa C.A."/>
            <person name="Scheuner C."/>
            <person name="Sibirny A.A."/>
            <person name="Slot J.C."/>
            <person name="Stielow J.B."/>
            <person name="Sun H."/>
            <person name="Kurtzman C.P."/>
            <person name="Blackwell M."/>
            <person name="Grigoriev I.V."/>
            <person name="Jeffries T.W."/>
        </authorList>
    </citation>
    <scope>NUCLEOTIDE SEQUENCE [LARGE SCALE GENOMIC DNA]</scope>
    <source>
        <strain evidence="9 10">NRRL Y-2026</strain>
    </source>
</reference>
<dbReference type="AlphaFoldDB" id="A0A1E3NV62"/>
<evidence type="ECO:0000256" key="6">
    <source>
        <dbReference type="ARBA" id="ARBA00022737"/>
    </source>
</evidence>
<dbReference type="GO" id="GO:0004662">
    <property type="term" value="F:CAAX-protein geranylgeranyltransferase activity"/>
    <property type="evidence" value="ECO:0007669"/>
    <property type="project" value="EnsemblFungi"/>
</dbReference>
<organism evidence="9 10">
    <name type="scientific">Pichia membranifaciens NRRL Y-2026</name>
    <dbReference type="NCBI Taxonomy" id="763406"/>
    <lineage>
        <taxon>Eukaryota</taxon>
        <taxon>Fungi</taxon>
        <taxon>Dikarya</taxon>
        <taxon>Ascomycota</taxon>
        <taxon>Saccharomycotina</taxon>
        <taxon>Pichiomycetes</taxon>
        <taxon>Pichiales</taxon>
        <taxon>Pichiaceae</taxon>
        <taxon>Pichia</taxon>
    </lineage>
</organism>
<accession>A0A1E3NV62</accession>
<evidence type="ECO:0000256" key="1">
    <source>
        <dbReference type="ARBA" id="ARBA00001947"/>
    </source>
</evidence>
<dbReference type="EMBL" id="KV454001">
    <property type="protein sequence ID" value="ODQ49433.1"/>
    <property type="molecule type" value="Genomic_DNA"/>
</dbReference>
<dbReference type="Proteomes" id="UP000094455">
    <property type="component" value="Unassembled WGS sequence"/>
</dbReference>
<evidence type="ECO:0000256" key="7">
    <source>
        <dbReference type="ARBA" id="ARBA00022833"/>
    </source>
</evidence>
<dbReference type="STRING" id="763406.A0A1E3NV62"/>
<keyword evidence="7" id="KW-0862">Zinc</keyword>
<sequence>MVENEMKGKVYNLDVKKHISCHKRFLSLLPSKFESEDSNKLAMAYFSLASLELMGTLHDSFNDFELQEFVDYIYSHLIESEQVSGFRGSLTYLKRVESIDLASTCFALQCLLILGDSLGRIDKKKVLFFVQSCQKNNGGFTNTLDSLNAKDLRYCMIAATVCKILCKDFPNYSQAIDTESLKSFIYGLQTYDGGFSMCKGDESHGGMVFCAIDTLSLIDENLRRSIHLDKASMLLEFLVHRQVHFGKYNEQEYLQNENADMRDNGGFNGRLNKYADTCYVFWTLASLELLGFTHLIDEKAAINFLVQNTQNIYMGGFNKTTDEDEFPDPFHSFLGLSALSILKYPGIQSLNCQLVIPQSSYVHWKST</sequence>
<keyword evidence="10" id="KW-1185">Reference proteome</keyword>
<dbReference type="RefSeq" id="XP_019020546.1">
    <property type="nucleotide sequence ID" value="XM_019163788.1"/>
</dbReference>
<keyword evidence="4" id="KW-0808">Transferase</keyword>
<dbReference type="OrthoDB" id="24893at2759"/>
<dbReference type="GO" id="GO:0046872">
    <property type="term" value="F:metal ion binding"/>
    <property type="evidence" value="ECO:0007669"/>
    <property type="project" value="UniProtKB-KW"/>
</dbReference>
<protein>
    <recommendedName>
        <fullName evidence="8">Prenyltransferase alpha-alpha toroid domain-containing protein</fullName>
    </recommendedName>
</protein>
<dbReference type="GO" id="GO:0005953">
    <property type="term" value="C:CAAX-protein geranylgeranyltransferase complex"/>
    <property type="evidence" value="ECO:0007669"/>
    <property type="project" value="EnsemblFungi"/>
</dbReference>
<evidence type="ECO:0000256" key="3">
    <source>
        <dbReference type="ARBA" id="ARBA00022602"/>
    </source>
</evidence>
<evidence type="ECO:0000256" key="5">
    <source>
        <dbReference type="ARBA" id="ARBA00022723"/>
    </source>
</evidence>
<gene>
    <name evidence="9" type="ORF">PICMEDRAFT_70979</name>
</gene>
<feature type="domain" description="Prenyltransferase alpha-alpha toroid" evidence="8">
    <location>
        <begin position="13"/>
        <end position="355"/>
    </location>
</feature>
<dbReference type="SUPFAM" id="SSF48239">
    <property type="entry name" value="Terpenoid cyclases/Protein prenyltransferases"/>
    <property type="match status" value="1"/>
</dbReference>
<comment type="cofactor">
    <cofactor evidence="1">
        <name>Zn(2+)</name>
        <dbReference type="ChEBI" id="CHEBI:29105"/>
    </cofactor>
</comment>
<comment type="similarity">
    <text evidence="2">Belongs to the protein prenyltransferase subunit beta family.</text>
</comment>
<dbReference type="PANTHER" id="PTHR11774">
    <property type="entry name" value="GERANYLGERANYL TRANSFERASE TYPE BETA SUBUNIT"/>
    <property type="match status" value="1"/>
</dbReference>
<dbReference type="GeneID" id="30180475"/>
<dbReference type="InterPro" id="IPR008930">
    <property type="entry name" value="Terpenoid_cyclase/PrenylTrfase"/>
</dbReference>
<keyword evidence="3" id="KW-0637">Prenyltransferase</keyword>
<evidence type="ECO:0000256" key="2">
    <source>
        <dbReference type="ARBA" id="ARBA00010497"/>
    </source>
</evidence>
<name>A0A1E3NV62_9ASCO</name>
<evidence type="ECO:0000259" key="8">
    <source>
        <dbReference type="Pfam" id="PF00432"/>
    </source>
</evidence>
<evidence type="ECO:0000256" key="4">
    <source>
        <dbReference type="ARBA" id="ARBA00022679"/>
    </source>
</evidence>
<keyword evidence="5" id="KW-0479">Metal-binding</keyword>
<dbReference type="Gene3D" id="1.50.10.20">
    <property type="match status" value="1"/>
</dbReference>
<dbReference type="PANTHER" id="PTHR11774:SF4">
    <property type="entry name" value="GERANYLGERANYL TRANSFERASE TYPE-1 SUBUNIT BETA"/>
    <property type="match status" value="1"/>
</dbReference>
<dbReference type="InterPro" id="IPR001330">
    <property type="entry name" value="Prenyltrans"/>
</dbReference>